<organism evidence="2 3">
    <name type="scientific">Paramecium tetraurelia</name>
    <dbReference type="NCBI Taxonomy" id="5888"/>
    <lineage>
        <taxon>Eukaryota</taxon>
        <taxon>Sar</taxon>
        <taxon>Alveolata</taxon>
        <taxon>Ciliophora</taxon>
        <taxon>Intramacronucleata</taxon>
        <taxon>Oligohymenophorea</taxon>
        <taxon>Peniculida</taxon>
        <taxon>Parameciidae</taxon>
        <taxon>Paramecium</taxon>
    </lineage>
</organism>
<protein>
    <submittedName>
        <fullName evidence="2">Uncharacterized protein</fullName>
    </submittedName>
</protein>
<reference evidence="2 3" key="1">
    <citation type="journal article" date="2006" name="Nature">
        <title>Global trends of whole-genome duplications revealed by the ciliate Paramecium tetraurelia.</title>
        <authorList>
            <consortium name="Genoscope"/>
            <person name="Aury J.-M."/>
            <person name="Jaillon O."/>
            <person name="Duret L."/>
            <person name="Noel B."/>
            <person name="Jubin C."/>
            <person name="Porcel B.M."/>
            <person name="Segurens B."/>
            <person name="Daubin V."/>
            <person name="Anthouard V."/>
            <person name="Aiach N."/>
            <person name="Arnaiz O."/>
            <person name="Billaut A."/>
            <person name="Beisson J."/>
            <person name="Blanc I."/>
            <person name="Bouhouche K."/>
            <person name="Camara F."/>
            <person name="Duharcourt S."/>
            <person name="Guigo R."/>
            <person name="Gogendeau D."/>
            <person name="Katinka M."/>
            <person name="Keller A.-M."/>
            <person name="Kissmehl R."/>
            <person name="Klotz C."/>
            <person name="Koll F."/>
            <person name="Le Moue A."/>
            <person name="Lepere C."/>
            <person name="Malinsky S."/>
            <person name="Nowacki M."/>
            <person name="Nowak J.K."/>
            <person name="Plattner H."/>
            <person name="Poulain J."/>
            <person name="Ruiz F."/>
            <person name="Serrano V."/>
            <person name="Zagulski M."/>
            <person name="Dessen P."/>
            <person name="Betermier M."/>
            <person name="Weissenbach J."/>
            <person name="Scarpelli C."/>
            <person name="Schachter V."/>
            <person name="Sperling L."/>
            <person name="Meyer E."/>
            <person name="Cohen J."/>
            <person name="Wincker P."/>
        </authorList>
    </citation>
    <scope>NUCLEOTIDE SEQUENCE [LARGE SCALE GENOMIC DNA]</scope>
    <source>
        <strain evidence="2 3">Stock d4-2</strain>
    </source>
</reference>
<keyword evidence="1" id="KW-0472">Membrane</keyword>
<feature type="transmembrane region" description="Helical" evidence="1">
    <location>
        <begin position="73"/>
        <end position="91"/>
    </location>
</feature>
<dbReference type="AlphaFoldDB" id="A0D6J6"/>
<accession>A0D6J6</accession>
<dbReference type="KEGG" id="ptm:GSPATT00001704001"/>
<dbReference type="GeneID" id="5031845"/>
<evidence type="ECO:0000256" key="1">
    <source>
        <dbReference type="SAM" id="Phobius"/>
    </source>
</evidence>
<dbReference type="InParanoid" id="A0D6J6"/>
<keyword evidence="1" id="KW-0812">Transmembrane</keyword>
<keyword evidence="1" id="KW-1133">Transmembrane helix</keyword>
<sequence length="196" mass="23373">MYVELNQCVINEKENVKYFEKAQQNRIFNIIFGLLNQYRLLVESRIIQYSDNIATFLEFNIILMKNLIYYQNLFQNYVISIEYFIIFLLIFTKNKDVRYLKCIISNLKCELSVYGSLINLDLIIFFNKFLKLHHYQIMPQQYYHFARGSKISSGNKLLSSCGGRQCVIFTQKKNSIVIRVFRRNKLDSNGINRLLI</sequence>
<dbReference type="EMBL" id="CT868318">
    <property type="protein sequence ID" value="CAK78663.1"/>
    <property type="molecule type" value="Genomic_DNA"/>
</dbReference>
<proteinExistence type="predicted"/>
<gene>
    <name evidence="2" type="ORF">GSPATT00001704001</name>
</gene>
<dbReference type="HOGENOM" id="CLU_1392584_0_0_1"/>
<dbReference type="Proteomes" id="UP000000600">
    <property type="component" value="Unassembled WGS sequence"/>
</dbReference>
<name>A0D6J6_PARTE</name>
<dbReference type="RefSeq" id="XP_001446060.1">
    <property type="nucleotide sequence ID" value="XM_001446023.1"/>
</dbReference>
<evidence type="ECO:0000313" key="3">
    <source>
        <dbReference type="Proteomes" id="UP000000600"/>
    </source>
</evidence>
<evidence type="ECO:0000313" key="2">
    <source>
        <dbReference type="EMBL" id="CAK78663.1"/>
    </source>
</evidence>
<keyword evidence="3" id="KW-1185">Reference proteome</keyword>